<organism evidence="3 4">
    <name type="scientific">Priestia endophytica DSM 13796</name>
    <dbReference type="NCBI Taxonomy" id="1121089"/>
    <lineage>
        <taxon>Bacteria</taxon>
        <taxon>Bacillati</taxon>
        <taxon>Bacillota</taxon>
        <taxon>Bacilli</taxon>
        <taxon>Bacillales</taxon>
        <taxon>Bacillaceae</taxon>
        <taxon>Priestia</taxon>
    </lineage>
</organism>
<evidence type="ECO:0000313" key="3">
    <source>
        <dbReference type="EMBL" id="SFQ39078.1"/>
    </source>
</evidence>
<proteinExistence type="predicted"/>
<dbReference type="PANTHER" id="PTHR43054">
    <property type="match status" value="1"/>
</dbReference>
<dbReference type="Pfam" id="PF22725">
    <property type="entry name" value="GFO_IDH_MocA_C3"/>
    <property type="match status" value="1"/>
</dbReference>
<dbReference type="EMBL" id="FOXX01000002">
    <property type="protein sequence ID" value="SFQ39078.1"/>
    <property type="molecule type" value="Genomic_DNA"/>
</dbReference>
<evidence type="ECO:0000259" key="1">
    <source>
        <dbReference type="Pfam" id="PF01408"/>
    </source>
</evidence>
<dbReference type="RefSeq" id="WP_061803661.1">
    <property type="nucleotide sequence ID" value="NZ_FOXX01000002.1"/>
</dbReference>
<dbReference type="InterPro" id="IPR036291">
    <property type="entry name" value="NAD(P)-bd_dom_sf"/>
</dbReference>
<dbReference type="PANTHER" id="PTHR43054:SF1">
    <property type="entry name" value="SCYLLO-INOSITOL 2-DEHYDROGENASE (NADP(+)) IOLU"/>
    <property type="match status" value="1"/>
</dbReference>
<name>A0A1I5Y4F8_9BACI</name>
<feature type="domain" description="GFO/IDH/MocA-like oxidoreductase" evidence="2">
    <location>
        <begin position="138"/>
        <end position="247"/>
    </location>
</feature>
<comment type="caution">
    <text evidence="3">The sequence shown here is derived from an EMBL/GenBank/DDBJ whole genome shotgun (WGS) entry which is preliminary data.</text>
</comment>
<feature type="domain" description="Gfo/Idh/MocA-like oxidoreductase N-terminal" evidence="1">
    <location>
        <begin position="2"/>
        <end position="119"/>
    </location>
</feature>
<evidence type="ECO:0000313" key="4">
    <source>
        <dbReference type="Proteomes" id="UP000182762"/>
    </source>
</evidence>
<evidence type="ECO:0000259" key="2">
    <source>
        <dbReference type="Pfam" id="PF22725"/>
    </source>
</evidence>
<keyword evidence="4" id="KW-1185">Reference proteome</keyword>
<dbReference type="Pfam" id="PF01408">
    <property type="entry name" value="GFO_IDH_MocA"/>
    <property type="match status" value="1"/>
</dbReference>
<dbReference type="SUPFAM" id="SSF51735">
    <property type="entry name" value="NAD(P)-binding Rossmann-fold domains"/>
    <property type="match status" value="1"/>
</dbReference>
<dbReference type="Gene3D" id="3.40.50.720">
    <property type="entry name" value="NAD(P)-binding Rossmann-like Domain"/>
    <property type="match status" value="1"/>
</dbReference>
<protein>
    <submittedName>
        <fullName evidence="3">Predicted dehydrogenase</fullName>
    </submittedName>
</protein>
<dbReference type="InterPro" id="IPR055170">
    <property type="entry name" value="GFO_IDH_MocA-like_dom"/>
</dbReference>
<accession>A0A1I5Y4F8</accession>
<dbReference type="GeneID" id="93709957"/>
<reference evidence="3 4" key="1">
    <citation type="submission" date="2016-10" db="EMBL/GenBank/DDBJ databases">
        <authorList>
            <person name="Varghese N."/>
            <person name="Submissions S."/>
        </authorList>
    </citation>
    <scope>NUCLEOTIDE SEQUENCE [LARGE SCALE GENOMIC DNA]</scope>
    <source>
        <strain evidence="3 4">DSM 13796</strain>
    </source>
</reference>
<gene>
    <name evidence="3" type="ORF">SAMN02745910_01232</name>
</gene>
<dbReference type="InterPro" id="IPR000683">
    <property type="entry name" value="Gfo/Idh/MocA-like_OxRdtase_N"/>
</dbReference>
<dbReference type="Gene3D" id="3.30.360.10">
    <property type="entry name" value="Dihydrodipicolinate Reductase, domain 2"/>
    <property type="match status" value="1"/>
</dbReference>
<sequence length="327" mass="36664">MIRFGVIGTNWITERFIDAAKELDDFSLTSVYSRTEEKAREFAHKTGASFTFTSIEEMAKSNEIDAVYIASPNSLHHDQAILCMKHGIHVLCEKPLASNAAEVENMIKTAQEQKVVFMEAMKATLLPTFLNIKENVHKLGTVRRYVGNYCQYSSRYDAFKEGTVLNAFNPQFSNGALMDLGVYCLYPLIVLFGQPKSVKAEATMLSSGVDGQGSIILTYEDMEAVITYSKITNSSLPSEIQGEEGNMVIDEIHTPKKAHIYYRNGEQEDISVEQNEKAMYAETKEFLTLIKEGRLESKVNSHENSLITAKVLTDIRKQIGLVFPADQ</sequence>
<dbReference type="SUPFAM" id="SSF55347">
    <property type="entry name" value="Glyceraldehyde-3-phosphate dehydrogenase-like, C-terminal domain"/>
    <property type="match status" value="1"/>
</dbReference>
<dbReference type="Proteomes" id="UP000182762">
    <property type="component" value="Unassembled WGS sequence"/>
</dbReference>